<dbReference type="Proteomes" id="UP000027590">
    <property type="component" value="Unassembled WGS sequence"/>
</dbReference>
<proteinExistence type="predicted"/>
<evidence type="ECO:0000259" key="1">
    <source>
        <dbReference type="Pfam" id="PF00717"/>
    </source>
</evidence>
<dbReference type="InterPro" id="IPR039418">
    <property type="entry name" value="LexA-like"/>
</dbReference>
<protein>
    <recommendedName>
        <fullName evidence="1">Peptidase S24/S26A/S26B/S26C domain-containing protein</fullName>
    </recommendedName>
</protein>
<name>A0A7U7G757_9PROT</name>
<sequence>MSSVWTHAGKRDNPRTMSIESLLSHLDSLLAAQGLSDRRACLKAREINPAVGVDFLRDMRRRKHLPRTDKLAALAQVLGVPVGPLVAEISRSEEQKTVEQPAPSPNLPVSQVQVCGEVQAGVWKEAHEWPLPDQYAITIPYDAAYPGLKRYGLMVKGQSMNRVFQDGSVVIVINFSELGRRPRNGDYVVAMQRSRVSDGFEATIKAVQVKESGQMVLWPQSTEPEFQSPIILPAPGDTVCHSAAESPDVTILALVVGSYVPMPTASFQGS</sequence>
<gene>
    <name evidence="2" type="ORF">SACS_1696</name>
</gene>
<dbReference type="EMBL" id="CBLY010000006">
    <property type="protein sequence ID" value="CDG34434.1"/>
    <property type="molecule type" value="Genomic_DNA"/>
</dbReference>
<reference evidence="2 3" key="2">
    <citation type="journal article" date="2014" name="PLoS ONE">
        <title>Evolution of mitochondria reconstructed from the energy metabolism of living bacteria.</title>
        <authorList>
            <person name="Degli Esposti M."/>
            <person name="Chouaia B."/>
            <person name="Comandatore F."/>
            <person name="Crotti E."/>
            <person name="Sassera D."/>
            <person name="Lievens P.M."/>
            <person name="Daffonchio D."/>
            <person name="Bandi C."/>
        </authorList>
    </citation>
    <scope>NUCLEOTIDE SEQUENCE [LARGE SCALE GENOMIC DNA]</scope>
    <source>
        <strain evidence="3">AM169</strain>
    </source>
</reference>
<feature type="domain" description="Peptidase S24/S26A/S26B/S26C" evidence="1">
    <location>
        <begin position="114"/>
        <end position="222"/>
    </location>
</feature>
<accession>A0A7U7G757</accession>
<dbReference type="SUPFAM" id="SSF51306">
    <property type="entry name" value="LexA/Signal peptidase"/>
    <property type="match status" value="1"/>
</dbReference>
<organism evidence="2 3">
    <name type="scientific">Parasaccharibacter apium</name>
    <dbReference type="NCBI Taxonomy" id="1510841"/>
    <lineage>
        <taxon>Bacteria</taxon>
        <taxon>Pseudomonadati</taxon>
        <taxon>Pseudomonadota</taxon>
        <taxon>Alphaproteobacteria</taxon>
        <taxon>Acetobacterales</taxon>
        <taxon>Acetobacteraceae</taxon>
        <taxon>Parasaccharibacter</taxon>
    </lineage>
</organism>
<dbReference type="InterPro" id="IPR015927">
    <property type="entry name" value="Peptidase_S24_S26A/B/C"/>
</dbReference>
<dbReference type="CDD" id="cd06529">
    <property type="entry name" value="S24_LexA-like"/>
    <property type="match status" value="1"/>
</dbReference>
<dbReference type="Pfam" id="PF00717">
    <property type="entry name" value="Peptidase_S24"/>
    <property type="match status" value="1"/>
</dbReference>
<dbReference type="AlphaFoldDB" id="A0A7U7G757"/>
<dbReference type="Gene3D" id="2.10.109.10">
    <property type="entry name" value="Umud Fragment, subunit A"/>
    <property type="match status" value="1"/>
</dbReference>
<comment type="caution">
    <text evidence="2">The sequence shown here is derived from an EMBL/GenBank/DDBJ whole genome shotgun (WGS) entry which is preliminary data.</text>
</comment>
<dbReference type="InterPro" id="IPR036286">
    <property type="entry name" value="LexA/Signal_pep-like_sf"/>
</dbReference>
<evidence type="ECO:0000313" key="2">
    <source>
        <dbReference type="EMBL" id="CDG34434.1"/>
    </source>
</evidence>
<evidence type="ECO:0000313" key="3">
    <source>
        <dbReference type="Proteomes" id="UP000027590"/>
    </source>
</evidence>
<reference evidence="2 3" key="1">
    <citation type="journal article" date="2014" name="Genome Biol. Evol.">
        <title>Acetic acid bacteria genomes reveal functional traits for adaptation to life in insect guts.</title>
        <authorList>
            <person name="Chouaia B."/>
            <person name="Gaiarsa S."/>
            <person name="Crotti E."/>
            <person name="Comandatore F."/>
            <person name="Degli Esposti M."/>
            <person name="Ricci I."/>
            <person name="Alma A."/>
            <person name="Favia G."/>
            <person name="Bandi C."/>
            <person name="Daffonchio D."/>
        </authorList>
    </citation>
    <scope>NUCLEOTIDE SEQUENCE [LARGE SCALE GENOMIC DNA]</scope>
    <source>
        <strain evidence="3">AM169</strain>
    </source>
</reference>